<feature type="repeat" description="PPR" evidence="2">
    <location>
        <begin position="185"/>
        <end position="215"/>
    </location>
</feature>
<reference evidence="4 5" key="1">
    <citation type="submission" date="2020-08" db="EMBL/GenBank/DDBJ databases">
        <title>Plant Genome Project.</title>
        <authorList>
            <person name="Zhang R.-G."/>
        </authorList>
    </citation>
    <scope>NUCLEOTIDE SEQUENCE [LARGE SCALE GENOMIC DNA]</scope>
    <source>
        <tissue evidence="4">Rhizome</tissue>
    </source>
</reference>
<evidence type="ECO:0000256" key="2">
    <source>
        <dbReference type="PROSITE-ProRule" id="PRU00708"/>
    </source>
</evidence>
<dbReference type="InterPro" id="IPR002885">
    <property type="entry name" value="PPR_rpt"/>
</dbReference>
<dbReference type="Proteomes" id="UP000734854">
    <property type="component" value="Unassembled WGS sequence"/>
</dbReference>
<feature type="region of interest" description="Disordered" evidence="3">
    <location>
        <begin position="758"/>
        <end position="790"/>
    </location>
</feature>
<proteinExistence type="predicted"/>
<keyword evidence="1" id="KW-0677">Repeat</keyword>
<accession>A0A8J5G8H9</accession>
<feature type="repeat" description="PPR" evidence="2">
    <location>
        <begin position="394"/>
        <end position="428"/>
    </location>
</feature>
<dbReference type="Pfam" id="PF13812">
    <property type="entry name" value="PPR_3"/>
    <property type="match status" value="1"/>
</dbReference>
<dbReference type="PROSITE" id="PS51375">
    <property type="entry name" value="PPR"/>
    <property type="match status" value="5"/>
</dbReference>
<protein>
    <recommendedName>
        <fullName evidence="6">Pentatricopeptide repeat-containing protein</fullName>
    </recommendedName>
</protein>
<dbReference type="GO" id="GO:0005739">
    <property type="term" value="C:mitochondrion"/>
    <property type="evidence" value="ECO:0007669"/>
    <property type="project" value="TreeGrafter"/>
</dbReference>
<dbReference type="GO" id="GO:0006396">
    <property type="term" value="P:RNA processing"/>
    <property type="evidence" value="ECO:0007669"/>
    <property type="project" value="TreeGrafter"/>
</dbReference>
<feature type="repeat" description="PPR" evidence="2">
    <location>
        <begin position="324"/>
        <end position="358"/>
    </location>
</feature>
<organism evidence="4 5">
    <name type="scientific">Zingiber officinale</name>
    <name type="common">Ginger</name>
    <name type="synonym">Amomum zingiber</name>
    <dbReference type="NCBI Taxonomy" id="94328"/>
    <lineage>
        <taxon>Eukaryota</taxon>
        <taxon>Viridiplantae</taxon>
        <taxon>Streptophyta</taxon>
        <taxon>Embryophyta</taxon>
        <taxon>Tracheophyta</taxon>
        <taxon>Spermatophyta</taxon>
        <taxon>Magnoliopsida</taxon>
        <taxon>Liliopsida</taxon>
        <taxon>Zingiberales</taxon>
        <taxon>Zingiberaceae</taxon>
        <taxon>Zingiber</taxon>
    </lineage>
</organism>
<comment type="caution">
    <text evidence="4">The sequence shown here is derived from an EMBL/GenBank/DDBJ whole genome shotgun (WGS) entry which is preliminary data.</text>
</comment>
<dbReference type="PANTHER" id="PTHR47934">
    <property type="entry name" value="PENTATRICOPEPTIDE REPEAT-CONTAINING PROTEIN PET309, MITOCHONDRIAL"/>
    <property type="match status" value="1"/>
</dbReference>
<dbReference type="EMBL" id="JACMSC010000011">
    <property type="protein sequence ID" value="KAG6502085.1"/>
    <property type="molecule type" value="Genomic_DNA"/>
</dbReference>
<evidence type="ECO:0000256" key="1">
    <source>
        <dbReference type="ARBA" id="ARBA00022737"/>
    </source>
</evidence>
<evidence type="ECO:0008006" key="6">
    <source>
        <dbReference type="Google" id="ProtNLM"/>
    </source>
</evidence>
<dbReference type="Gene3D" id="1.25.40.10">
    <property type="entry name" value="Tetratricopeptide repeat domain"/>
    <property type="match status" value="3"/>
</dbReference>
<dbReference type="Pfam" id="PF13041">
    <property type="entry name" value="PPR_2"/>
    <property type="match status" value="1"/>
</dbReference>
<dbReference type="AlphaFoldDB" id="A0A8J5G8H9"/>
<dbReference type="InterPro" id="IPR011990">
    <property type="entry name" value="TPR-like_helical_dom_sf"/>
</dbReference>
<dbReference type="NCBIfam" id="TIGR00756">
    <property type="entry name" value="PPR"/>
    <property type="match status" value="5"/>
</dbReference>
<evidence type="ECO:0000313" key="4">
    <source>
        <dbReference type="EMBL" id="KAG6502085.1"/>
    </source>
</evidence>
<dbReference type="GO" id="GO:0007005">
    <property type="term" value="P:mitochondrion organization"/>
    <property type="evidence" value="ECO:0007669"/>
    <property type="project" value="TreeGrafter"/>
</dbReference>
<keyword evidence="5" id="KW-1185">Reference proteome</keyword>
<sequence length="790" mass="89277">MYVLDPKPCSYRFAFVMSRKAPAFRLRFLRLLSSSSAAAAAAADTSIDDLAKLINSQPIAAIRHRIPPRFLASPLLDSLLLRLFAAHTASDKALRLFRLSLHHHADPPPSPSAFATALHIATRAHHFDAAFELTEDVARSHPALLTPKSLAVLLSRIAKFQSFDRTLDAFERVERAWVSAGLSFGVDEFNALLRAYCARGRISEARAIFRTLHQRFSPNSRTLNTILLGFKETWNLVALDTIYHEMILRGFEPDAVTYCIRMDAYCKRLQFLEALDLLDEMVKKNCSPTVQTITTLIHGAGLVKNPHRARKLFDEMGERGITPDRAAYNALVGAFVRAGDLKSALVIMDEMEEKAIGLDDFSYYTVFCGMKKHEDLEGFWKIYKRMVDNNYVPRVRTVMLLMKVFCQNGRAHLGLELWDYLLKKGCCPHKHALDLLVTGLCCRGKVAEAYRCFKQVIDRGRVPSERALRVLEDFLVQAEQADMLEELGQMTKGKLMQLDVTTVKKRIIVFVAARLQICAPVFFLEEKKSYMEEEVVVWGNNFVVTTGAKTSDSDALNQLKFSMKKHVKCHDSDSVRNTMLKHEEIFKEQVCELHRLYQVQKMLMVELVNKREELNSLPSEATEAVAETKTRIWSSASTSEITESSHVSNVNQPAACSTRTNLLSRELSFCSRNRSSSAHIVGFDFKQPVQENTCIGVRNAKQLQETWSDDGSELDLTLSIVCGPKSMEEQMVSPCLNADIGCSDPTTSDIRLRQIEQEKEEDCGDTSSEMNRKMLKSPPWILDAQNLNKR</sequence>
<feature type="repeat" description="PPR" evidence="2">
    <location>
        <begin position="254"/>
        <end position="288"/>
    </location>
</feature>
<feature type="repeat" description="PPR" evidence="2">
    <location>
        <begin position="289"/>
        <end position="323"/>
    </location>
</feature>
<name>A0A8J5G8H9_ZINOF</name>
<dbReference type="Pfam" id="PF01535">
    <property type="entry name" value="PPR"/>
    <property type="match status" value="3"/>
</dbReference>
<gene>
    <name evidence="4" type="ORF">ZIOFF_041972</name>
</gene>
<dbReference type="PANTHER" id="PTHR47934:SF13">
    <property type="entry name" value="OS06G0125300 PROTEIN"/>
    <property type="match status" value="1"/>
</dbReference>
<evidence type="ECO:0000256" key="3">
    <source>
        <dbReference type="SAM" id="MobiDB-lite"/>
    </source>
</evidence>
<evidence type="ECO:0000313" key="5">
    <source>
        <dbReference type="Proteomes" id="UP000734854"/>
    </source>
</evidence>
<dbReference type="InterPro" id="IPR051114">
    <property type="entry name" value="Mito_RNA_Proc_CCM1"/>
</dbReference>
<dbReference type="GO" id="GO:0003729">
    <property type="term" value="F:mRNA binding"/>
    <property type="evidence" value="ECO:0007669"/>
    <property type="project" value="TreeGrafter"/>
</dbReference>